<sequence>MREGGKVFGSGVGLRRMGTRQAAHLLLPQQLAEMGQMTPVVLLLLETEWMRKSGGGGSGGTVLVAQAAGSTLGLVSLARASRRGVSDW</sequence>
<reference evidence="1" key="1">
    <citation type="submission" date="2016-04" db="EMBL/GenBank/DDBJ databases">
        <authorList>
            <person name="Nguyen H.D."/>
            <person name="Kesanakurti P."/>
            <person name="Cullis J."/>
            <person name="Levesque C.A."/>
            <person name="Hambleton S."/>
        </authorList>
    </citation>
    <scope>NUCLEOTIDE SEQUENCE</scope>
    <source>
        <strain evidence="1">DAOMC 238032</strain>
    </source>
</reference>
<dbReference type="EMBL" id="LWDD02001676">
    <property type="protein sequence ID" value="KAE8246205.1"/>
    <property type="molecule type" value="Genomic_DNA"/>
</dbReference>
<dbReference type="Proteomes" id="UP000077671">
    <property type="component" value="Unassembled WGS sequence"/>
</dbReference>
<evidence type="ECO:0000313" key="2">
    <source>
        <dbReference type="Proteomes" id="UP000077671"/>
    </source>
</evidence>
<comment type="caution">
    <text evidence="1">The sequence shown here is derived from an EMBL/GenBank/DDBJ whole genome shotgun (WGS) entry which is preliminary data.</text>
</comment>
<accession>A0A8T8SQS7</accession>
<evidence type="ECO:0000313" key="1">
    <source>
        <dbReference type="EMBL" id="KAE8246205.1"/>
    </source>
</evidence>
<gene>
    <name evidence="1" type="ORF">A4X03_0g7300</name>
</gene>
<proteinExistence type="predicted"/>
<name>A0A8T8SQS7_9BASI</name>
<protein>
    <submittedName>
        <fullName evidence="1">Uncharacterized protein</fullName>
    </submittedName>
</protein>
<reference evidence="1" key="2">
    <citation type="journal article" date="2019" name="IMA Fungus">
        <title>Genome sequencing and comparison of five Tilletia species to identify candidate genes for the detection of regulated species infecting wheat.</title>
        <authorList>
            <person name="Nguyen H.D.T."/>
            <person name="Sultana T."/>
            <person name="Kesanakurti P."/>
            <person name="Hambleton S."/>
        </authorList>
    </citation>
    <scope>NUCLEOTIDE SEQUENCE</scope>
    <source>
        <strain evidence="1">DAOMC 238032</strain>
    </source>
</reference>
<dbReference type="AlphaFoldDB" id="A0A8T8SQS7"/>
<organism evidence="1 2">
    <name type="scientific">Tilletia caries</name>
    <name type="common">wheat bunt fungus</name>
    <dbReference type="NCBI Taxonomy" id="13290"/>
    <lineage>
        <taxon>Eukaryota</taxon>
        <taxon>Fungi</taxon>
        <taxon>Dikarya</taxon>
        <taxon>Basidiomycota</taxon>
        <taxon>Ustilaginomycotina</taxon>
        <taxon>Exobasidiomycetes</taxon>
        <taxon>Tilletiales</taxon>
        <taxon>Tilletiaceae</taxon>
        <taxon>Tilletia</taxon>
    </lineage>
</organism>